<evidence type="ECO:0000256" key="5">
    <source>
        <dbReference type="SAM" id="MobiDB-lite"/>
    </source>
</evidence>
<protein>
    <submittedName>
        <fullName evidence="6">2646_t:CDS:1</fullName>
    </submittedName>
</protein>
<accession>A0A9N8WHB5</accession>
<gene>
    <name evidence="6" type="ORF">AGERDE_LOCUS3682</name>
</gene>
<dbReference type="Gene3D" id="1.20.5.170">
    <property type="match status" value="1"/>
</dbReference>
<evidence type="ECO:0000313" key="7">
    <source>
        <dbReference type="Proteomes" id="UP000789831"/>
    </source>
</evidence>
<dbReference type="PANTHER" id="PTHR28529">
    <property type="entry name" value="DNA REPAIR PROTEIN SWI5 HOMOLOG"/>
    <property type="match status" value="1"/>
</dbReference>
<evidence type="ECO:0000256" key="1">
    <source>
        <dbReference type="ARBA" id="ARBA00008060"/>
    </source>
</evidence>
<keyword evidence="7" id="KW-1185">Reference proteome</keyword>
<reference evidence="6" key="1">
    <citation type="submission" date="2021-06" db="EMBL/GenBank/DDBJ databases">
        <authorList>
            <person name="Kallberg Y."/>
            <person name="Tangrot J."/>
            <person name="Rosling A."/>
        </authorList>
    </citation>
    <scope>NUCLEOTIDE SEQUENCE</scope>
    <source>
        <strain evidence="6">MT106</strain>
    </source>
</reference>
<comment type="similarity">
    <text evidence="1">Belongs to the SWI5/SAE3 family.</text>
</comment>
<proteinExistence type="inferred from homology"/>
<keyword evidence="2" id="KW-0227">DNA damage</keyword>
<dbReference type="GO" id="GO:0032798">
    <property type="term" value="C:Swi5-Sfr1 complex"/>
    <property type="evidence" value="ECO:0007669"/>
    <property type="project" value="TreeGrafter"/>
</dbReference>
<keyword evidence="3" id="KW-0234">DNA repair</keyword>
<feature type="region of interest" description="Disordered" evidence="5">
    <location>
        <begin position="46"/>
        <end position="80"/>
    </location>
</feature>
<dbReference type="EMBL" id="CAJVPL010000377">
    <property type="protein sequence ID" value="CAG8489696.1"/>
    <property type="molecule type" value="Genomic_DNA"/>
</dbReference>
<evidence type="ECO:0000256" key="4">
    <source>
        <dbReference type="SAM" id="Coils"/>
    </source>
</evidence>
<feature type="coiled-coil region" evidence="4">
    <location>
        <begin position="153"/>
        <end position="180"/>
    </location>
</feature>
<dbReference type="InterPro" id="IPR010760">
    <property type="entry name" value="DNA-repair_Swi5"/>
</dbReference>
<dbReference type="AlphaFoldDB" id="A0A9N8WHB5"/>
<evidence type="ECO:0000256" key="2">
    <source>
        <dbReference type="ARBA" id="ARBA00022763"/>
    </source>
</evidence>
<dbReference type="PANTHER" id="PTHR28529:SF2">
    <property type="entry name" value="DNA REPAIR PROTEIN SWI5 HOMOLOG"/>
    <property type="match status" value="1"/>
</dbReference>
<dbReference type="GO" id="GO:0034974">
    <property type="term" value="C:Swi5-Swi2 complex"/>
    <property type="evidence" value="ECO:0007669"/>
    <property type="project" value="TreeGrafter"/>
</dbReference>
<dbReference type="GO" id="GO:0000724">
    <property type="term" value="P:double-strand break repair via homologous recombination"/>
    <property type="evidence" value="ECO:0007669"/>
    <property type="project" value="TreeGrafter"/>
</dbReference>
<sequence length="236" mass="26863">MATLIPTKENLASYFAQQAKEKKIPKSEYLYVSLEELYQQFGITGDTDRINNKMSGGEGEGDKGSKKNSNSGLNEDKNADSIETATTTLLKNLLQELVSENILKEDQDIENANKLYFCYDCNNDEAEDMKRKQPPVDEDSSKSLTDPKFFAEKEKLISEIEGLEKQLEELRAEAKNCKDRLGPEIDADKEIQNHCRLLHEYNEIKDVGQMLFGKCAVYEGTTTKRMYEKFGVDLED</sequence>
<keyword evidence="4" id="KW-0175">Coiled coil</keyword>
<dbReference type="Pfam" id="PF07061">
    <property type="entry name" value="Swi5"/>
    <property type="match status" value="1"/>
</dbReference>
<comment type="caution">
    <text evidence="6">The sequence shown here is derived from an EMBL/GenBank/DDBJ whole genome shotgun (WGS) entry which is preliminary data.</text>
</comment>
<organism evidence="6 7">
    <name type="scientific">Ambispora gerdemannii</name>
    <dbReference type="NCBI Taxonomy" id="144530"/>
    <lineage>
        <taxon>Eukaryota</taxon>
        <taxon>Fungi</taxon>
        <taxon>Fungi incertae sedis</taxon>
        <taxon>Mucoromycota</taxon>
        <taxon>Glomeromycotina</taxon>
        <taxon>Glomeromycetes</taxon>
        <taxon>Archaeosporales</taxon>
        <taxon>Ambisporaceae</taxon>
        <taxon>Ambispora</taxon>
    </lineage>
</organism>
<dbReference type="Proteomes" id="UP000789831">
    <property type="component" value="Unassembled WGS sequence"/>
</dbReference>
<evidence type="ECO:0000313" key="6">
    <source>
        <dbReference type="EMBL" id="CAG8489696.1"/>
    </source>
</evidence>
<dbReference type="OrthoDB" id="255837at2759"/>
<name>A0A9N8WHB5_9GLOM</name>
<evidence type="ECO:0000256" key="3">
    <source>
        <dbReference type="ARBA" id="ARBA00023204"/>
    </source>
</evidence>